<keyword evidence="7" id="KW-0732">Signal</keyword>
<dbReference type="Proteomes" id="UP001528411">
    <property type="component" value="Unassembled WGS sequence"/>
</dbReference>
<comment type="caution">
    <text evidence="9">The sequence shown here is derived from an EMBL/GenBank/DDBJ whole genome shotgun (WGS) entry which is preliminary data.</text>
</comment>
<evidence type="ECO:0000256" key="7">
    <source>
        <dbReference type="SAM" id="SignalP"/>
    </source>
</evidence>
<dbReference type="PROSITE" id="PS51257">
    <property type="entry name" value="PROKAR_LIPOPROTEIN"/>
    <property type="match status" value="1"/>
</dbReference>
<evidence type="ECO:0000256" key="1">
    <source>
        <dbReference type="ARBA" id="ARBA00022670"/>
    </source>
</evidence>
<accession>A0ABT5FFX4</accession>
<reference evidence="9 10" key="1">
    <citation type="submission" date="2023-01" db="EMBL/GenBank/DDBJ databases">
        <title>Psychrosphaera sp. nov., isolated from marine algae.</title>
        <authorList>
            <person name="Bayburt H."/>
            <person name="Choi B.J."/>
            <person name="Kim J.M."/>
            <person name="Choi D.G."/>
            <person name="Jeon C.O."/>
        </authorList>
    </citation>
    <scope>NUCLEOTIDE SEQUENCE [LARGE SCALE GENOMIC DNA]</scope>
    <source>
        <strain evidence="9 10">G1-22</strain>
    </source>
</reference>
<dbReference type="CDD" id="cd07331">
    <property type="entry name" value="M48C_Oma1_like"/>
    <property type="match status" value="1"/>
</dbReference>
<evidence type="ECO:0000313" key="9">
    <source>
        <dbReference type="EMBL" id="MDC2890231.1"/>
    </source>
</evidence>
<keyword evidence="5 6" id="KW-0482">Metalloprotease</keyword>
<proteinExistence type="inferred from homology"/>
<keyword evidence="10" id="KW-1185">Reference proteome</keyword>
<evidence type="ECO:0000256" key="2">
    <source>
        <dbReference type="ARBA" id="ARBA00022723"/>
    </source>
</evidence>
<comment type="cofactor">
    <cofactor evidence="6">
        <name>Zn(2+)</name>
        <dbReference type="ChEBI" id="CHEBI:29105"/>
    </cofactor>
    <text evidence="6">Binds 1 zinc ion per subunit.</text>
</comment>
<organism evidence="9 10">
    <name type="scientific">Psychrosphaera algicola</name>
    <dbReference type="NCBI Taxonomy" id="3023714"/>
    <lineage>
        <taxon>Bacteria</taxon>
        <taxon>Pseudomonadati</taxon>
        <taxon>Pseudomonadota</taxon>
        <taxon>Gammaproteobacteria</taxon>
        <taxon>Alteromonadales</taxon>
        <taxon>Pseudoalteromonadaceae</taxon>
        <taxon>Psychrosphaera</taxon>
    </lineage>
</organism>
<keyword evidence="1 6" id="KW-0645">Protease</keyword>
<dbReference type="Pfam" id="PF01435">
    <property type="entry name" value="Peptidase_M48"/>
    <property type="match status" value="1"/>
</dbReference>
<evidence type="ECO:0000313" key="10">
    <source>
        <dbReference type="Proteomes" id="UP001528411"/>
    </source>
</evidence>
<comment type="similarity">
    <text evidence="6">Belongs to the peptidase M48 family.</text>
</comment>
<dbReference type="PANTHER" id="PTHR22726:SF24">
    <property type="entry name" value="M48 FAMILY METALLOPEPTIDASE"/>
    <property type="match status" value="1"/>
</dbReference>
<dbReference type="InterPro" id="IPR001915">
    <property type="entry name" value="Peptidase_M48"/>
</dbReference>
<dbReference type="PANTHER" id="PTHR22726">
    <property type="entry name" value="METALLOENDOPEPTIDASE OMA1"/>
    <property type="match status" value="1"/>
</dbReference>
<keyword evidence="3 6" id="KW-0378">Hydrolase</keyword>
<evidence type="ECO:0000256" key="4">
    <source>
        <dbReference type="ARBA" id="ARBA00022833"/>
    </source>
</evidence>
<dbReference type="InterPro" id="IPR051156">
    <property type="entry name" value="Mito/Outer_Membr_Metalloprot"/>
</dbReference>
<dbReference type="RefSeq" id="WP_215962622.1">
    <property type="nucleotide sequence ID" value="NZ_JAQOMS010000002.1"/>
</dbReference>
<gene>
    <name evidence="9" type="ORF">PN838_17540</name>
</gene>
<feature type="chain" id="PRO_5046233019" evidence="7">
    <location>
        <begin position="20"/>
        <end position="265"/>
    </location>
</feature>
<keyword evidence="4 6" id="KW-0862">Zinc</keyword>
<sequence length="265" mass="28764">MNKKLVSLVILMSAVSACSTSPTGRNQLAFVSKDKLATMGTESFEQMKQEIPISTNQALINFVQCVADEITPNVSKEAHSGDWEVVLFDSPQINAFALPGGKIGVYTGILDVTENQDQLAAIMGHEVGHVIAEHSNERLSSNQAASGVQQLAGVLLGGQDEQVQKYSQAALGMGLQYGILMPYGRTHEKEADIIGQELMAKSGFRPEAAVDLWHNMAKLSDSAPMEFLSTHPSNETRIDKLTEHLAVTKPMFDSSTQKPKCYKPS</sequence>
<protein>
    <submittedName>
        <fullName evidence="9">M48 family metallopeptidase</fullName>
    </submittedName>
</protein>
<evidence type="ECO:0000256" key="3">
    <source>
        <dbReference type="ARBA" id="ARBA00022801"/>
    </source>
</evidence>
<feature type="domain" description="Peptidase M48" evidence="8">
    <location>
        <begin position="64"/>
        <end position="243"/>
    </location>
</feature>
<evidence type="ECO:0000256" key="5">
    <source>
        <dbReference type="ARBA" id="ARBA00023049"/>
    </source>
</evidence>
<keyword evidence="2" id="KW-0479">Metal-binding</keyword>
<name>A0ABT5FFX4_9GAMM</name>
<feature type="signal peptide" evidence="7">
    <location>
        <begin position="1"/>
        <end position="19"/>
    </location>
</feature>
<evidence type="ECO:0000256" key="6">
    <source>
        <dbReference type="RuleBase" id="RU003983"/>
    </source>
</evidence>
<dbReference type="EMBL" id="JAQOMS010000002">
    <property type="protein sequence ID" value="MDC2890231.1"/>
    <property type="molecule type" value="Genomic_DNA"/>
</dbReference>
<evidence type="ECO:0000259" key="8">
    <source>
        <dbReference type="Pfam" id="PF01435"/>
    </source>
</evidence>